<dbReference type="FunCoup" id="A0A804LXZ4">
    <property type="interactions" value="3914"/>
</dbReference>
<dbReference type="Gramene" id="Zm00001eb044450_T003">
    <property type="protein sequence ID" value="Zm00001eb044450_P003"/>
    <property type="gene ID" value="Zm00001eb044450"/>
</dbReference>
<keyword evidence="4" id="KW-1185">Reference proteome</keyword>
<dbReference type="EnsemblPlants" id="Zm00001eb044450_T003">
    <property type="protein sequence ID" value="Zm00001eb044450_P003"/>
    <property type="gene ID" value="Zm00001eb044450"/>
</dbReference>
<feature type="region of interest" description="Disordered" evidence="1">
    <location>
        <begin position="286"/>
        <end position="310"/>
    </location>
</feature>
<dbReference type="EnsemblPlants" id="Zm00001eb044450_T001">
    <property type="protein sequence ID" value="Zm00001eb044450_P001"/>
    <property type="gene ID" value="Zm00001eb044450"/>
</dbReference>
<dbReference type="Proteomes" id="UP000007305">
    <property type="component" value="Chromosome 1"/>
</dbReference>
<dbReference type="OrthoDB" id="415696at2759"/>
<accession>A0A804LXZ4</accession>
<feature type="domain" description="C2H2-type" evidence="2">
    <location>
        <begin position="49"/>
        <end position="71"/>
    </location>
</feature>
<gene>
    <name evidence="3" type="primary">LOC100275630</name>
</gene>
<dbReference type="PROSITE" id="PS00028">
    <property type="entry name" value="ZINC_FINGER_C2H2_1"/>
    <property type="match status" value="1"/>
</dbReference>
<protein>
    <recommendedName>
        <fullName evidence="2">C2H2-type domain-containing protein</fullName>
    </recommendedName>
</protein>
<dbReference type="AlphaFoldDB" id="A0A804LXZ4"/>
<dbReference type="InterPro" id="IPR013087">
    <property type="entry name" value="Znf_C2H2_type"/>
</dbReference>
<name>A0A804LXZ4_MAIZE</name>
<dbReference type="Gramene" id="Zm00001eb044450_T001">
    <property type="protein sequence ID" value="Zm00001eb044450_P001"/>
    <property type="gene ID" value="Zm00001eb044450"/>
</dbReference>
<feature type="compositionally biased region" description="Polar residues" evidence="1">
    <location>
        <begin position="292"/>
        <end position="310"/>
    </location>
</feature>
<proteinExistence type="predicted"/>
<sequence length="531" mass="58598">MVGKELVVQRNGPVDIREIAAKATLREVRQSGHTYVELRRVGKRVIFFCTICLTECFSDNVLFDHLKGNLHSRRYSEAKVTLFGPMPWPFNDGVLFFNNSREKDPLLLDSSSQSTRELALVPEPEVSGNDTEVTSRLRDGSTSSNGVKGARYGAKGRANGRTAAVSEDHMLSNHGTDGPVVIPGVLLKDVVSDLPVHLLGYGNISYRICEASKNCRKISKIWCAWVGQGSHGFESCNTYEQSGFAIVNFSYTYDLGRKWSSEEQDLSVSAGSFFVIDDAGHRGKRMRKSFSDQEASSEESNGQNSSLQGSRQAIVTCSPVGTSNDLQVGLLSSKAARRELRKQKRIAAEKVCDLCGRPMLSGKDVATLLNCNTGKLACSSRNSSGAYHLFHTSCLLHWTILCQYEMLNDEIARKGKSNRGRKAKNAPKRSKITSIVCPECQGTGIHVNGDELEKPSISLSEMFRFKMKAIEAHKAWLKRPEVLENCSTGLHFPSEHVENPEVESEAHCSQCSVNTGINPLTPVSISLCRRR</sequence>
<reference evidence="4" key="1">
    <citation type="submission" date="2015-12" db="EMBL/GenBank/DDBJ databases">
        <title>Update maize B73 reference genome by single molecule sequencing technologies.</title>
        <authorList>
            <consortium name="Maize Genome Sequencing Project"/>
            <person name="Ware D."/>
        </authorList>
    </citation>
    <scope>NUCLEOTIDE SEQUENCE [LARGE SCALE GENOMIC DNA]</scope>
    <source>
        <strain evidence="4">cv. B73</strain>
    </source>
</reference>
<evidence type="ECO:0000256" key="1">
    <source>
        <dbReference type="SAM" id="MobiDB-lite"/>
    </source>
</evidence>
<dbReference type="PANTHER" id="PTHR35497">
    <property type="entry name" value="ACYL-UDP-N-ACETYLGLUCOSAMINE O-ACYLTRANSFERASE"/>
    <property type="match status" value="1"/>
</dbReference>
<evidence type="ECO:0000259" key="2">
    <source>
        <dbReference type="PROSITE" id="PS00028"/>
    </source>
</evidence>
<reference evidence="3" key="2">
    <citation type="submission" date="2019-07" db="EMBL/GenBank/DDBJ databases">
        <authorList>
            <person name="Seetharam A."/>
            <person name="Woodhouse M."/>
            <person name="Cannon E."/>
        </authorList>
    </citation>
    <scope>NUCLEOTIDE SEQUENCE [LARGE SCALE GENOMIC DNA]</scope>
    <source>
        <strain evidence="3">cv. B73</strain>
    </source>
</reference>
<evidence type="ECO:0000313" key="3">
    <source>
        <dbReference type="EnsemblPlants" id="Zm00001eb044450_P001"/>
    </source>
</evidence>
<evidence type="ECO:0000313" key="4">
    <source>
        <dbReference type="Proteomes" id="UP000007305"/>
    </source>
</evidence>
<feature type="region of interest" description="Disordered" evidence="1">
    <location>
        <begin position="118"/>
        <end position="154"/>
    </location>
</feature>
<dbReference type="PANTHER" id="PTHR35497:SF1">
    <property type="entry name" value="ACYL-UDP-N-ACETYLGLUCOSAMINE O-ACYLTRANSFERASE"/>
    <property type="match status" value="1"/>
</dbReference>
<reference evidence="3" key="3">
    <citation type="submission" date="2021-05" db="UniProtKB">
        <authorList>
            <consortium name="EnsemblPlants"/>
        </authorList>
    </citation>
    <scope>IDENTIFICATION</scope>
    <source>
        <strain evidence="3">cv. B73</strain>
    </source>
</reference>
<organism evidence="3 4">
    <name type="scientific">Zea mays</name>
    <name type="common">Maize</name>
    <dbReference type="NCBI Taxonomy" id="4577"/>
    <lineage>
        <taxon>Eukaryota</taxon>
        <taxon>Viridiplantae</taxon>
        <taxon>Streptophyta</taxon>
        <taxon>Embryophyta</taxon>
        <taxon>Tracheophyta</taxon>
        <taxon>Spermatophyta</taxon>
        <taxon>Magnoliopsida</taxon>
        <taxon>Liliopsida</taxon>
        <taxon>Poales</taxon>
        <taxon>Poaceae</taxon>
        <taxon>PACMAD clade</taxon>
        <taxon>Panicoideae</taxon>
        <taxon>Andropogonodae</taxon>
        <taxon>Andropogoneae</taxon>
        <taxon>Tripsacinae</taxon>
        <taxon>Zea</taxon>
    </lineage>
</organism>